<comment type="caution">
    <text evidence="2">The sequence shown here is derived from an EMBL/GenBank/DDBJ whole genome shotgun (WGS) entry which is preliminary data.</text>
</comment>
<reference evidence="2 3" key="1">
    <citation type="submission" date="2021-05" db="EMBL/GenBank/DDBJ databases">
        <title>The draft genome of Geobacter pelophilus DSM 12255.</title>
        <authorList>
            <person name="Xu Z."/>
            <person name="Masuda Y."/>
            <person name="Itoh H."/>
            <person name="Senoo K."/>
        </authorList>
    </citation>
    <scope>NUCLEOTIDE SEQUENCE [LARGE SCALE GENOMIC DNA]</scope>
    <source>
        <strain evidence="2 3">DSM 12255</strain>
    </source>
</reference>
<dbReference type="AlphaFoldDB" id="A0AAW4L2C0"/>
<dbReference type="InterPro" id="IPR014717">
    <property type="entry name" value="Transl_elong_EF1B/ribsomal_bS6"/>
</dbReference>
<sequence>MINKAYFKEILNVRIRTIIVLVTIVIINIGLMLFLNFYQRPKLVQLHDEWFKKRKSSGTVLDRGAAFEKGSADIIRWQAMIAPKKDLARIVGEIYEVARSNSLSLGGITYKPELLKTEKMLSYVIGFTVTGRYAAIKSFIGDVGRLRDIVSIDSISLSNPKLTEEIVSLKLNLTVYLKLEGQ</sequence>
<proteinExistence type="predicted"/>
<dbReference type="RefSeq" id="WP_214169582.1">
    <property type="nucleotide sequence ID" value="NZ_JAHCVJ010000001.1"/>
</dbReference>
<dbReference type="Proteomes" id="UP000811899">
    <property type="component" value="Unassembled WGS sequence"/>
</dbReference>
<keyword evidence="1" id="KW-0812">Transmembrane</keyword>
<dbReference type="EMBL" id="JAHCVJ010000001">
    <property type="protein sequence ID" value="MBT0662785.1"/>
    <property type="molecule type" value="Genomic_DNA"/>
</dbReference>
<gene>
    <name evidence="2" type="ORF">KI809_00575</name>
</gene>
<dbReference type="Gene3D" id="3.30.70.60">
    <property type="match status" value="1"/>
</dbReference>
<dbReference type="GO" id="GO:0043107">
    <property type="term" value="P:type IV pilus-dependent motility"/>
    <property type="evidence" value="ECO:0007669"/>
    <property type="project" value="InterPro"/>
</dbReference>
<dbReference type="GO" id="GO:0043683">
    <property type="term" value="P:type IV pilus assembly"/>
    <property type="evidence" value="ECO:0007669"/>
    <property type="project" value="InterPro"/>
</dbReference>
<keyword evidence="1" id="KW-0472">Membrane</keyword>
<evidence type="ECO:0000313" key="2">
    <source>
        <dbReference type="EMBL" id="MBT0662785.1"/>
    </source>
</evidence>
<organism evidence="2 3">
    <name type="scientific">Geoanaerobacter pelophilus</name>
    <dbReference type="NCBI Taxonomy" id="60036"/>
    <lineage>
        <taxon>Bacteria</taxon>
        <taxon>Pseudomonadati</taxon>
        <taxon>Thermodesulfobacteriota</taxon>
        <taxon>Desulfuromonadia</taxon>
        <taxon>Geobacterales</taxon>
        <taxon>Geobacteraceae</taxon>
        <taxon>Geoanaerobacter</taxon>
    </lineage>
</organism>
<protein>
    <submittedName>
        <fullName evidence="2">Type 4a pilus biogenesis protein PilO</fullName>
    </submittedName>
</protein>
<dbReference type="Pfam" id="PF04350">
    <property type="entry name" value="PilO"/>
    <property type="match status" value="1"/>
</dbReference>
<dbReference type="InterPro" id="IPR007445">
    <property type="entry name" value="PilO"/>
</dbReference>
<evidence type="ECO:0000256" key="1">
    <source>
        <dbReference type="SAM" id="Phobius"/>
    </source>
</evidence>
<keyword evidence="3" id="KW-1185">Reference proteome</keyword>
<name>A0AAW4L2C0_9BACT</name>
<accession>A0AAW4L2C0</accession>
<evidence type="ECO:0000313" key="3">
    <source>
        <dbReference type="Proteomes" id="UP000811899"/>
    </source>
</evidence>
<feature type="transmembrane region" description="Helical" evidence="1">
    <location>
        <begin position="15"/>
        <end position="38"/>
    </location>
</feature>
<keyword evidence="1" id="KW-1133">Transmembrane helix</keyword>